<dbReference type="eggNOG" id="ENOG503405M">
    <property type="taxonomic scope" value="Bacteria"/>
</dbReference>
<organism evidence="1 2">
    <name type="scientific">Synergistes jonesii</name>
    <dbReference type="NCBI Taxonomy" id="2754"/>
    <lineage>
        <taxon>Bacteria</taxon>
        <taxon>Thermotogati</taxon>
        <taxon>Synergistota</taxon>
        <taxon>Synergistia</taxon>
        <taxon>Synergistales</taxon>
        <taxon>Synergistaceae</taxon>
        <taxon>Synergistes</taxon>
    </lineage>
</organism>
<sequence length="248" mass="27428">MKKIKIYHSAYGEKDVQISESEEIRVDLSSLEEFYSALGERQMRCFRKFVGFWDGGGRERLLAPQAVVKILPHEIISKEFKEAPELIDKGEKAALVVWTIGKALESKAGDMTSSAGSIMTGLLLDVAGSIALYSMHAELIGWIKKNIGAPAGKYICGEYYPGIGRMRQDLMEKVVALGETERLMEVTASGTSLLHPRKSQCAFLALGAKEGECSVKMEPCSPCNGKKCLYYQLGGCHMPPEWQKAKRK</sequence>
<evidence type="ECO:0000313" key="2">
    <source>
        <dbReference type="Proteomes" id="UP000027665"/>
    </source>
</evidence>
<dbReference type="GeneID" id="90982665"/>
<dbReference type="InterPro" id="IPR037010">
    <property type="entry name" value="VitB12-dep_Met_synth_activ_sf"/>
</dbReference>
<accession>A0A073IUX6</accession>
<dbReference type="Gene3D" id="3.40.109.40">
    <property type="match status" value="1"/>
</dbReference>
<dbReference type="STRING" id="2754.EH55_10475"/>
<evidence type="ECO:0000313" key="1">
    <source>
        <dbReference type="EMBL" id="KEJ93281.1"/>
    </source>
</evidence>
<evidence type="ECO:0008006" key="3">
    <source>
        <dbReference type="Google" id="ProtNLM"/>
    </source>
</evidence>
<dbReference type="Proteomes" id="UP000027665">
    <property type="component" value="Unassembled WGS sequence"/>
</dbReference>
<dbReference type="SUPFAM" id="SSF56507">
    <property type="entry name" value="Methionine synthase activation domain-like"/>
    <property type="match status" value="1"/>
</dbReference>
<dbReference type="AlphaFoldDB" id="A0A073IUX6"/>
<keyword evidence="2" id="KW-1185">Reference proteome</keyword>
<protein>
    <recommendedName>
        <fullName evidence="3">Vitamin B12 dependent methionine synthase</fullName>
    </recommendedName>
</protein>
<comment type="caution">
    <text evidence="1">The sequence shown here is derived from an EMBL/GenBank/DDBJ whole genome shotgun (WGS) entry which is preliminary data.</text>
</comment>
<proteinExistence type="predicted"/>
<reference evidence="1 2" key="1">
    <citation type="submission" date="2014-04" db="EMBL/GenBank/DDBJ databases">
        <title>Draft Genome Sequence of Synergistes jonesii.</title>
        <authorList>
            <person name="Coil D.A."/>
            <person name="Eisen J.A."/>
            <person name="Holland-Moritz H.E."/>
        </authorList>
    </citation>
    <scope>NUCLEOTIDE SEQUENCE [LARGE SCALE GENOMIC DNA]</scope>
    <source>
        <strain evidence="1 2">78-1</strain>
    </source>
</reference>
<name>A0A073IUX6_9BACT</name>
<gene>
    <name evidence="1" type="ORF">EH55_10475</name>
</gene>
<dbReference type="OrthoDB" id="3779at2"/>
<dbReference type="EMBL" id="JMKI01000005">
    <property type="protein sequence ID" value="KEJ93281.1"/>
    <property type="molecule type" value="Genomic_DNA"/>
</dbReference>
<dbReference type="RefSeq" id="WP_037974334.1">
    <property type="nucleotide sequence ID" value="NZ_JMKI01000005.1"/>
</dbReference>
<dbReference type="GO" id="GO:0008705">
    <property type="term" value="F:methionine synthase activity"/>
    <property type="evidence" value="ECO:0007669"/>
    <property type="project" value="InterPro"/>
</dbReference>